<evidence type="ECO:0000313" key="1">
    <source>
        <dbReference type="EMBL" id="KAF0737864.1"/>
    </source>
</evidence>
<evidence type="ECO:0000313" key="2">
    <source>
        <dbReference type="Proteomes" id="UP000478052"/>
    </source>
</evidence>
<gene>
    <name evidence="1" type="ORF">FWK35_00033647</name>
</gene>
<comment type="caution">
    <text evidence="1">The sequence shown here is derived from an EMBL/GenBank/DDBJ whole genome shotgun (WGS) entry which is preliminary data.</text>
</comment>
<organism evidence="1 2">
    <name type="scientific">Aphis craccivora</name>
    <name type="common">Cowpea aphid</name>
    <dbReference type="NCBI Taxonomy" id="307492"/>
    <lineage>
        <taxon>Eukaryota</taxon>
        <taxon>Metazoa</taxon>
        <taxon>Ecdysozoa</taxon>
        <taxon>Arthropoda</taxon>
        <taxon>Hexapoda</taxon>
        <taxon>Insecta</taxon>
        <taxon>Pterygota</taxon>
        <taxon>Neoptera</taxon>
        <taxon>Paraneoptera</taxon>
        <taxon>Hemiptera</taxon>
        <taxon>Sternorrhyncha</taxon>
        <taxon>Aphidomorpha</taxon>
        <taxon>Aphidoidea</taxon>
        <taxon>Aphididae</taxon>
        <taxon>Aphidini</taxon>
        <taxon>Aphis</taxon>
        <taxon>Aphis</taxon>
    </lineage>
</organism>
<proteinExistence type="predicted"/>
<dbReference type="Proteomes" id="UP000478052">
    <property type="component" value="Unassembled WGS sequence"/>
</dbReference>
<sequence>MIQLLLQLGTPGIYMADELGMTNT</sequence>
<name>A0A6G0XCF5_APHCR</name>
<dbReference type="EMBL" id="VUJU01007948">
    <property type="protein sequence ID" value="KAF0737864.1"/>
    <property type="molecule type" value="Genomic_DNA"/>
</dbReference>
<keyword evidence="2" id="KW-1185">Reference proteome</keyword>
<accession>A0A6G0XCF5</accession>
<protein>
    <submittedName>
        <fullName evidence="1">Uncharacterized protein</fullName>
    </submittedName>
</protein>
<dbReference type="AlphaFoldDB" id="A0A6G0XCF5"/>
<reference evidence="1 2" key="1">
    <citation type="submission" date="2019-08" db="EMBL/GenBank/DDBJ databases">
        <title>Whole genome of Aphis craccivora.</title>
        <authorList>
            <person name="Voronova N.V."/>
            <person name="Shulinski R.S."/>
            <person name="Bandarenka Y.V."/>
            <person name="Zhorov D.G."/>
            <person name="Warner D."/>
        </authorList>
    </citation>
    <scope>NUCLEOTIDE SEQUENCE [LARGE SCALE GENOMIC DNA]</scope>
    <source>
        <strain evidence="1">180601</strain>
        <tissue evidence="1">Whole Body</tissue>
    </source>
</reference>